<name>A0A6A5RCF0_9PLEO</name>
<accession>A0A6A5RCF0</accession>
<dbReference type="Gene3D" id="3.40.50.1110">
    <property type="entry name" value="SGNH hydrolase"/>
    <property type="match status" value="1"/>
</dbReference>
<dbReference type="RefSeq" id="XP_033444549.1">
    <property type="nucleotide sequence ID" value="XM_033596919.1"/>
</dbReference>
<proteinExistence type="predicted"/>
<dbReference type="GO" id="GO:0016788">
    <property type="term" value="F:hydrolase activity, acting on ester bonds"/>
    <property type="evidence" value="ECO:0007669"/>
    <property type="project" value="InterPro"/>
</dbReference>
<organism evidence="1 2">
    <name type="scientific">Didymella exigua CBS 183.55</name>
    <dbReference type="NCBI Taxonomy" id="1150837"/>
    <lineage>
        <taxon>Eukaryota</taxon>
        <taxon>Fungi</taxon>
        <taxon>Dikarya</taxon>
        <taxon>Ascomycota</taxon>
        <taxon>Pezizomycotina</taxon>
        <taxon>Dothideomycetes</taxon>
        <taxon>Pleosporomycetidae</taxon>
        <taxon>Pleosporales</taxon>
        <taxon>Pleosporineae</taxon>
        <taxon>Didymellaceae</taxon>
        <taxon>Didymella</taxon>
    </lineage>
</organism>
<gene>
    <name evidence="1" type="ORF">M421DRAFT_72792</name>
</gene>
<dbReference type="GeneID" id="54354586"/>
<dbReference type="InterPro" id="IPR001087">
    <property type="entry name" value="GDSL"/>
</dbReference>
<dbReference type="Pfam" id="PF00657">
    <property type="entry name" value="Lipase_GDSL"/>
    <property type="match status" value="1"/>
</dbReference>
<dbReference type="InterPro" id="IPR036514">
    <property type="entry name" value="SGNH_hydro_sf"/>
</dbReference>
<protein>
    <submittedName>
        <fullName evidence="1">SGNH hydrolase</fullName>
    </submittedName>
</protein>
<sequence>MTHFLPQFILFGASMIEWGFQEETEGLGWFLQDVYRDRISVKNEGKQNYSYTSTRLLPAFDRIIAQATSPNAPRTLLFIIFLGANDACFVGNAEYVALPTFEANIRKLVETILVQDVMTDTKIVLITPPPINIPAPDAKGKEGDEIRTANEVERKKKGYRTYMSKKRYAERVMQIAREYEETTRVIGVNFWDDLIRTRLQEFDEGYDDEKLPGSGLYGARDFGEGYFTDGLHLDKKGYTVLSKGLYEAVLARWPGLAPDRL</sequence>
<reference evidence="1" key="1">
    <citation type="journal article" date="2020" name="Stud. Mycol.">
        <title>101 Dothideomycetes genomes: a test case for predicting lifestyles and emergence of pathogens.</title>
        <authorList>
            <person name="Haridas S."/>
            <person name="Albert R."/>
            <person name="Binder M."/>
            <person name="Bloem J."/>
            <person name="Labutti K."/>
            <person name="Salamov A."/>
            <person name="Andreopoulos B."/>
            <person name="Baker S."/>
            <person name="Barry K."/>
            <person name="Bills G."/>
            <person name="Bluhm B."/>
            <person name="Cannon C."/>
            <person name="Castanera R."/>
            <person name="Culley D."/>
            <person name="Daum C."/>
            <person name="Ezra D."/>
            <person name="Gonzalez J."/>
            <person name="Henrissat B."/>
            <person name="Kuo A."/>
            <person name="Liang C."/>
            <person name="Lipzen A."/>
            <person name="Lutzoni F."/>
            <person name="Magnuson J."/>
            <person name="Mondo S."/>
            <person name="Nolan M."/>
            <person name="Ohm R."/>
            <person name="Pangilinan J."/>
            <person name="Park H.-J."/>
            <person name="Ramirez L."/>
            <person name="Alfaro M."/>
            <person name="Sun H."/>
            <person name="Tritt A."/>
            <person name="Yoshinaga Y."/>
            <person name="Zwiers L.-H."/>
            <person name="Turgeon B."/>
            <person name="Goodwin S."/>
            <person name="Spatafora J."/>
            <person name="Crous P."/>
            <person name="Grigoriev I."/>
        </authorList>
    </citation>
    <scope>NUCLEOTIDE SEQUENCE</scope>
    <source>
        <strain evidence="1">CBS 183.55</strain>
    </source>
</reference>
<dbReference type="AlphaFoldDB" id="A0A6A5RCF0"/>
<dbReference type="PANTHER" id="PTHR14209:SF19">
    <property type="entry name" value="ISOAMYL ACETATE-HYDROLYZING ESTERASE 1 HOMOLOG"/>
    <property type="match status" value="1"/>
</dbReference>
<dbReference type="InterPro" id="IPR045136">
    <property type="entry name" value="Iah1-like"/>
</dbReference>
<dbReference type="Proteomes" id="UP000800082">
    <property type="component" value="Unassembled WGS sequence"/>
</dbReference>
<evidence type="ECO:0000313" key="1">
    <source>
        <dbReference type="EMBL" id="KAF1924296.1"/>
    </source>
</evidence>
<keyword evidence="1" id="KW-0378">Hydrolase</keyword>
<dbReference type="SUPFAM" id="SSF52266">
    <property type="entry name" value="SGNH hydrolase"/>
    <property type="match status" value="1"/>
</dbReference>
<dbReference type="OrthoDB" id="671439at2759"/>
<evidence type="ECO:0000313" key="2">
    <source>
        <dbReference type="Proteomes" id="UP000800082"/>
    </source>
</evidence>
<dbReference type="PANTHER" id="PTHR14209">
    <property type="entry name" value="ISOAMYL ACETATE-HYDROLYZING ESTERASE 1"/>
    <property type="match status" value="1"/>
</dbReference>
<keyword evidence="2" id="KW-1185">Reference proteome</keyword>
<dbReference type="EMBL" id="ML978995">
    <property type="protein sequence ID" value="KAF1924296.1"/>
    <property type="molecule type" value="Genomic_DNA"/>
</dbReference>